<feature type="compositionally biased region" description="Polar residues" evidence="1">
    <location>
        <begin position="649"/>
        <end position="663"/>
    </location>
</feature>
<dbReference type="AlphaFoldDB" id="A0A9F2N6Q2"/>
<evidence type="ECO:0000313" key="3">
    <source>
        <dbReference type="RefSeq" id="XP_007423142.1"/>
    </source>
</evidence>
<dbReference type="PANTHER" id="PTHR14389">
    <property type="entry name" value="SI:CH1073-475A24.1"/>
    <property type="match status" value="1"/>
</dbReference>
<proteinExistence type="predicted"/>
<feature type="compositionally biased region" description="Basic and acidic residues" evidence="1">
    <location>
        <begin position="1"/>
        <end position="24"/>
    </location>
</feature>
<feature type="compositionally biased region" description="Basic and acidic residues" evidence="1">
    <location>
        <begin position="248"/>
        <end position="259"/>
    </location>
</feature>
<dbReference type="InterPro" id="IPR009003">
    <property type="entry name" value="Peptidase_S1_PA"/>
</dbReference>
<evidence type="ECO:0000256" key="1">
    <source>
        <dbReference type="SAM" id="MobiDB-lite"/>
    </source>
</evidence>
<dbReference type="OrthoDB" id="10025068at2759"/>
<dbReference type="InterPro" id="IPR043504">
    <property type="entry name" value="Peptidase_S1_PA_chymotrypsin"/>
</dbReference>
<protein>
    <submittedName>
        <fullName evidence="3">Protein FAM111A-like</fullName>
    </submittedName>
</protein>
<gene>
    <name evidence="3" type="primary">LOC103051559</name>
</gene>
<sequence>MELLKDSYADTTSDGRSRKIKEEIPISDEYNYLPGNDLPEEAPTSYKDASEEEREFTVTLDDSGKKHVVRGRLSDNVLTALKATNHVCAWMDGKETEEFYLIEKKKSDNICINLGMPLKYVPEGSQYEMKQYKLKEDEKTDELWYRQYDSREEECILFYVRGTGSRMGTCGAQTRRVIRCSKVLKAHCIFCVFAPKGESIRDAVCNDGRFVPLLKEMDWELTVGGETRQNNYLVDNLQGKVFEIEVQTKRGAKRRDGPNKKQNRLASSKGQPNVFKKPQQQPQDFEQGQPNVFKKPQQQPQDFEQGQANFFKKSQQQPQDFEQGQLIPFKERVLVLYPKLMELRQITDDFLKLLKKDDFEVYKRQFGKEVNDSLSVNMMRTLTSYSNSVGHIVSSSIAMDYGTCFVLSGRYILTCHHVVKLIVGAGIEEKDWGNRIKRLACVTFSHEDNHTKGNSYFFFENWFEISDEDLDFAILKLEENESPLPPGLLQLRFPLPQDGIIFIIGHPDGKIKSVDICLVISIFERSRKLKDRYEQGQKIECSNAVCGYLRESRCIHKFMPEDFERVRNDPNIVSYDTSFFWGSSGSPVFNKRGELVALHTGGFAYKMGNREDGLIEYGHSIHSILLKIESKFKTLYDAIIAPPPLTGSNARENSLHVNTSLNETQEKMDTS</sequence>
<dbReference type="GO" id="GO:0006260">
    <property type="term" value="P:DNA replication"/>
    <property type="evidence" value="ECO:0007669"/>
    <property type="project" value="TreeGrafter"/>
</dbReference>
<dbReference type="Pfam" id="PF13365">
    <property type="entry name" value="Trypsin_2"/>
    <property type="match status" value="1"/>
</dbReference>
<keyword evidence="2" id="KW-1185">Reference proteome</keyword>
<dbReference type="GeneID" id="103051559"/>
<dbReference type="RefSeq" id="XP_007423142.1">
    <property type="nucleotide sequence ID" value="XM_007423080.3"/>
</dbReference>
<name>A0A9F2N6Q2_PYTBI</name>
<dbReference type="KEGG" id="pbi:103051559"/>
<dbReference type="OMA" id="KEGCKLC"/>
<dbReference type="PANTHER" id="PTHR14389:SF3">
    <property type="entry name" value="PROTEIN FAM111A-LIKE"/>
    <property type="match status" value="1"/>
</dbReference>
<feature type="region of interest" description="Disordered" evidence="1">
    <location>
        <begin position="248"/>
        <end position="300"/>
    </location>
</feature>
<dbReference type="Proteomes" id="UP000695026">
    <property type="component" value="Unplaced"/>
</dbReference>
<feature type="region of interest" description="Disordered" evidence="1">
    <location>
        <begin position="1"/>
        <end position="51"/>
    </location>
</feature>
<evidence type="ECO:0000313" key="2">
    <source>
        <dbReference type="Proteomes" id="UP000695026"/>
    </source>
</evidence>
<organism evidence="2 3">
    <name type="scientific">Python bivittatus</name>
    <name type="common">Burmese python</name>
    <name type="synonym">Python molurus bivittatus</name>
    <dbReference type="NCBI Taxonomy" id="176946"/>
    <lineage>
        <taxon>Eukaryota</taxon>
        <taxon>Metazoa</taxon>
        <taxon>Chordata</taxon>
        <taxon>Craniata</taxon>
        <taxon>Vertebrata</taxon>
        <taxon>Euteleostomi</taxon>
        <taxon>Lepidosauria</taxon>
        <taxon>Squamata</taxon>
        <taxon>Bifurcata</taxon>
        <taxon>Unidentata</taxon>
        <taxon>Episquamata</taxon>
        <taxon>Toxicofera</taxon>
        <taxon>Serpentes</taxon>
        <taxon>Henophidia</taxon>
        <taxon>Pythonidae</taxon>
        <taxon>Python</taxon>
    </lineage>
</organism>
<accession>A0A9F2N6Q2</accession>
<dbReference type="GO" id="GO:0000785">
    <property type="term" value="C:chromatin"/>
    <property type="evidence" value="ECO:0007669"/>
    <property type="project" value="TreeGrafter"/>
</dbReference>
<reference evidence="3" key="1">
    <citation type="submission" date="2025-08" db="UniProtKB">
        <authorList>
            <consortium name="RefSeq"/>
        </authorList>
    </citation>
    <scope>IDENTIFICATION</scope>
    <source>
        <tissue evidence="3">Liver</tissue>
    </source>
</reference>
<dbReference type="GO" id="GO:0005634">
    <property type="term" value="C:nucleus"/>
    <property type="evidence" value="ECO:0007669"/>
    <property type="project" value="TreeGrafter"/>
</dbReference>
<dbReference type="Gene3D" id="2.40.10.10">
    <property type="entry name" value="Trypsin-like serine proteases"/>
    <property type="match status" value="2"/>
</dbReference>
<feature type="region of interest" description="Disordered" evidence="1">
    <location>
        <begin position="649"/>
        <end position="671"/>
    </location>
</feature>
<dbReference type="SUPFAM" id="SSF50494">
    <property type="entry name" value="Trypsin-like serine proteases"/>
    <property type="match status" value="1"/>
</dbReference>
<feature type="compositionally biased region" description="Low complexity" evidence="1">
    <location>
        <begin position="278"/>
        <end position="300"/>
    </location>
</feature>